<evidence type="ECO:0000313" key="2">
    <source>
        <dbReference type="EMBL" id="QII88675.1"/>
    </source>
</evidence>
<protein>
    <submittedName>
        <fullName evidence="3">PI10L_2</fullName>
    </submittedName>
</protein>
<name>A0A6G7KUE5_ASF</name>
<keyword evidence="1" id="KW-1133">Transmembrane helix</keyword>
<organismHost>
    <name type="scientific">Phacochoerus aethiopicus</name>
    <name type="common">Warthog</name>
    <dbReference type="NCBI Taxonomy" id="85517"/>
</organismHost>
<organismHost>
    <name type="scientific">Sus scrofa</name>
    <name type="common">Pig</name>
    <dbReference type="NCBI Taxonomy" id="9823"/>
</organismHost>
<organism evidence="3">
    <name type="scientific">African swine fever virus</name>
    <name type="common">ASFV</name>
    <dbReference type="NCBI Taxonomy" id="10497"/>
    <lineage>
        <taxon>Viruses</taxon>
        <taxon>Varidnaviria</taxon>
        <taxon>Bamfordvirae</taxon>
        <taxon>Nucleocytoviricota</taxon>
        <taxon>Pokkesviricetes</taxon>
        <taxon>Asfuvirales</taxon>
        <taxon>Asfarviridae</taxon>
        <taxon>Asfivirus</taxon>
        <taxon>Asfivirus haemorrhagiae</taxon>
    </lineage>
</organism>
<feature type="transmembrane region" description="Helical" evidence="1">
    <location>
        <begin position="7"/>
        <end position="32"/>
    </location>
</feature>
<organismHost>
    <name type="scientific">Ornithodoros</name>
    <name type="common">relapsing fever ticks</name>
    <dbReference type="NCBI Taxonomy" id="6937"/>
</organismHost>
<dbReference type="SMR" id="A0A6G7KUE5"/>
<keyword evidence="1" id="KW-0812">Transmembrane</keyword>
<reference evidence="3" key="2">
    <citation type="submission" date="2019-11" db="EMBL/GenBank/DDBJ databases">
        <authorList>
            <person name="Ndlovu S.S."/>
            <person name="Carulei O."/>
        </authorList>
    </citation>
    <scope>NUCLEOTIDE SEQUENCE [LARGE SCALE GENOMIC DNA]</scope>
    <source>
        <strain evidence="3">RSA_2_2004</strain>
    </source>
</reference>
<gene>
    <name evidence="3" type="primary">I10L_2</name>
</gene>
<sequence>MKKYIKMYLVLLIAIILFITILVIFLISGLFYPEQNPLLPISPPKKKCKTDTDCKDKGHHCVGGFCTNMSCVEAAKYDIKDIKIDPNIRSCNYTPKFYKFSNTTADLQSPFGKSRIDYGWIYSPHSNEDSCQSFCANYPEGCIAWEYDQFSGTTTGECFLYTNPHPVLKYKNGATVMAIPRKVL</sequence>
<evidence type="ECO:0000256" key="1">
    <source>
        <dbReference type="SAM" id="Phobius"/>
    </source>
</evidence>
<keyword evidence="1" id="KW-0472">Membrane</keyword>
<organismHost>
    <name type="scientific">Potamochoerus larvatus</name>
    <name type="common">Bushpig</name>
    <dbReference type="NCBI Taxonomy" id="273792"/>
</organismHost>
<proteinExistence type="predicted"/>
<organismHost>
    <name type="scientific">Ornithodoros moubata</name>
    <name type="common">Soft tick</name>
    <name type="synonym">Argasid tick</name>
    <dbReference type="NCBI Taxonomy" id="6938"/>
</organismHost>
<accession>A0A6G7KUE5</accession>
<dbReference type="EMBL" id="MN641877">
    <property type="protein sequence ID" value="QII89011.1"/>
    <property type="molecule type" value="Genomic_DNA"/>
</dbReference>
<reference evidence="2" key="1">
    <citation type="submission" date="2019-10" db="EMBL/GenBank/DDBJ databases">
        <authorList>
            <person name="Ndlovu S.S."/>
        </authorList>
    </citation>
    <scope>NUCLEOTIDE SEQUENCE [LARGE SCALE GENOMIC DNA]</scope>
    <source>
        <strain evidence="2">Zaire</strain>
    </source>
</reference>
<organismHost>
    <name type="scientific">Phacochoerus africanus</name>
    <name type="common">Warthog</name>
    <dbReference type="NCBI Taxonomy" id="41426"/>
</organismHost>
<dbReference type="EMBL" id="MN630494">
    <property type="protein sequence ID" value="QII88675.1"/>
    <property type="molecule type" value="Genomic_DNA"/>
</dbReference>
<evidence type="ECO:0000313" key="3">
    <source>
        <dbReference type="EMBL" id="QII89011.1"/>
    </source>
</evidence>